<sequence>MKYPSAVTAIALLYSVAYSAQSHALTTIESIDLSFSSNDYSMALGVSADGRVIAVNTTSHTNQDRVFKYSDATGMVDLGTLGGDHASASAISADGNVVVGKAATPDSTHAFKHSDATGMIDLGTLGGTASSANGVSADGAVVVGDSLNLQGWTRAFKHTEATGMIDLGTLKADNSGYALASAVSGDGSVVVGLADTDTSSNVQHAFKHTDANGMTDLGTLGGTVSGAWGVSANGLVVVGNSETITGATQAFKHTDANGMVGLGSWGGDSSAYAASADGRVVVGFAITAEGNNHAFRHTDADGMIDLGTLGGQQSAATAVSADGNIAVGMSHTANGTLHAALWKITETGTHLLDLDNTRTAMAKSANQAWGVLDLRSAQLDRLMSQECQIDSGSFCIGVGPSYSRNRETRQTSTSLTLGARPSEHLRVGITLDQNLDQQLPDNYTKAGSNAPAVAMFVAVDESGQGLGWQGRLAAAYLSSKVDIRREQLAYTEAGKGRSSLRGRAFSIEGAYGLRLDSLTVTPYIGLSQTQVSRQGYSEDSGAVMAASYAKMDRSVTSLNAGVRTAKRLTKQLELNANLGLIQDLNKDQDAFQARMDYLGRYTYQADKQHYTRFAASTGASYALDQNSAVHAGVFWTQEPGGNDTTGIQTAFTYQF</sequence>
<feature type="domain" description="Autotransporter" evidence="2">
    <location>
        <begin position="386"/>
        <end position="655"/>
    </location>
</feature>
<dbReference type="PROSITE" id="PS51208">
    <property type="entry name" value="AUTOTRANSPORTER"/>
    <property type="match status" value="1"/>
</dbReference>
<reference evidence="3 4" key="1">
    <citation type="submission" date="2022-05" db="EMBL/GenBank/DDBJ databases">
        <title>Novel Pseudomonas spp. Isolated from a Rainbow Trout Aquaculture Facility.</title>
        <authorList>
            <person name="Testerman T."/>
            <person name="Graf J."/>
        </authorList>
    </citation>
    <scope>NUCLEOTIDE SEQUENCE [LARGE SCALE GENOMIC DNA]</scope>
    <source>
        <strain evidence="3 4">ID357</strain>
    </source>
</reference>
<dbReference type="Gene3D" id="2.40.128.130">
    <property type="entry name" value="Autotransporter beta-domain"/>
    <property type="match status" value="1"/>
</dbReference>
<keyword evidence="1" id="KW-0732">Signal</keyword>
<gene>
    <name evidence="3" type="ORF">M5G25_15415</name>
</gene>
<keyword evidence="4" id="KW-1185">Reference proteome</keyword>
<dbReference type="InterPro" id="IPR036709">
    <property type="entry name" value="Autotransporte_beta_dom_sf"/>
</dbReference>
<evidence type="ECO:0000313" key="3">
    <source>
        <dbReference type="EMBL" id="MDD1149682.1"/>
    </source>
</evidence>
<proteinExistence type="predicted"/>
<dbReference type="Proteomes" id="UP001217610">
    <property type="component" value="Unassembled WGS sequence"/>
</dbReference>
<protein>
    <submittedName>
        <fullName evidence="3">HAF repeat-containing protein</fullName>
    </submittedName>
</protein>
<evidence type="ECO:0000313" key="4">
    <source>
        <dbReference type="Proteomes" id="UP001217610"/>
    </source>
</evidence>
<name>A0ABT5Q687_9PSED</name>
<evidence type="ECO:0000256" key="1">
    <source>
        <dbReference type="SAM" id="SignalP"/>
    </source>
</evidence>
<dbReference type="RefSeq" id="WP_273923258.1">
    <property type="nucleotide sequence ID" value="NZ_JAMDGR010000012.1"/>
</dbReference>
<organism evidence="3 4">
    <name type="scientific">Pseudomonas idahonensis</name>
    <dbReference type="NCBI Taxonomy" id="2942628"/>
    <lineage>
        <taxon>Bacteria</taxon>
        <taxon>Pseudomonadati</taxon>
        <taxon>Pseudomonadota</taxon>
        <taxon>Gammaproteobacteria</taxon>
        <taxon>Pseudomonadales</taxon>
        <taxon>Pseudomonadaceae</taxon>
        <taxon>Pseudomonas</taxon>
    </lineage>
</organism>
<feature type="signal peptide" evidence="1">
    <location>
        <begin position="1"/>
        <end position="24"/>
    </location>
</feature>
<feature type="chain" id="PRO_5046429941" evidence="1">
    <location>
        <begin position="25"/>
        <end position="655"/>
    </location>
</feature>
<dbReference type="SMART" id="SM00869">
    <property type="entry name" value="Autotransporter"/>
    <property type="match status" value="1"/>
</dbReference>
<dbReference type="SUPFAM" id="SSF103515">
    <property type="entry name" value="Autotransporter"/>
    <property type="match status" value="1"/>
</dbReference>
<dbReference type="NCBIfam" id="TIGR02913">
    <property type="entry name" value="HAF_rpt"/>
    <property type="match status" value="6"/>
</dbReference>
<evidence type="ECO:0000259" key="2">
    <source>
        <dbReference type="PROSITE" id="PS51208"/>
    </source>
</evidence>
<accession>A0ABT5Q687</accession>
<dbReference type="InterPro" id="IPR005546">
    <property type="entry name" value="Autotransporte_beta"/>
</dbReference>
<dbReference type="EMBL" id="JAMDGR010000012">
    <property type="protein sequence ID" value="MDD1149682.1"/>
    <property type="molecule type" value="Genomic_DNA"/>
</dbReference>
<dbReference type="InterPro" id="IPR014262">
    <property type="entry name" value="HAF_rpt"/>
</dbReference>
<comment type="caution">
    <text evidence="3">The sequence shown here is derived from an EMBL/GenBank/DDBJ whole genome shotgun (WGS) entry which is preliminary data.</text>
</comment>